<dbReference type="Proteomes" id="UP000199167">
    <property type="component" value="Unassembled WGS sequence"/>
</dbReference>
<dbReference type="PROSITE" id="PS51186">
    <property type="entry name" value="GNAT"/>
    <property type="match status" value="1"/>
</dbReference>
<protein>
    <submittedName>
        <fullName evidence="4">Acetyltransferase (GNAT) family protein</fullName>
    </submittedName>
</protein>
<keyword evidence="1 4" id="KW-0808">Transferase</keyword>
<dbReference type="STRING" id="364200.SAMN04488515_0017"/>
<gene>
    <name evidence="4" type="ORF">SAMN04488515_0017</name>
</gene>
<dbReference type="CDD" id="cd04301">
    <property type="entry name" value="NAT_SF"/>
    <property type="match status" value="1"/>
</dbReference>
<evidence type="ECO:0000313" key="5">
    <source>
        <dbReference type="Proteomes" id="UP000199167"/>
    </source>
</evidence>
<dbReference type="AlphaFoldDB" id="A0A1I0MHB3"/>
<dbReference type="Pfam" id="PF00583">
    <property type="entry name" value="Acetyltransf_1"/>
    <property type="match status" value="1"/>
</dbReference>
<dbReference type="EMBL" id="FOIZ01000001">
    <property type="protein sequence ID" value="SEV87763.1"/>
    <property type="molecule type" value="Genomic_DNA"/>
</dbReference>
<dbReference type="InterPro" id="IPR050832">
    <property type="entry name" value="Bact_Acetyltransf"/>
</dbReference>
<feature type="domain" description="N-acetyltransferase" evidence="3">
    <location>
        <begin position="1"/>
        <end position="140"/>
    </location>
</feature>
<accession>A0A1I0MHB3</accession>
<evidence type="ECO:0000259" key="3">
    <source>
        <dbReference type="PROSITE" id="PS51186"/>
    </source>
</evidence>
<dbReference type="RefSeq" id="WP_089988756.1">
    <property type="nucleotide sequence ID" value="NZ_FOIZ01000001.1"/>
</dbReference>
<evidence type="ECO:0000256" key="2">
    <source>
        <dbReference type="ARBA" id="ARBA00023315"/>
    </source>
</evidence>
<dbReference type="InterPro" id="IPR016181">
    <property type="entry name" value="Acyl_CoA_acyltransferase"/>
</dbReference>
<sequence length="142" mass="15543">MSVHDIQLATPSDSAAIEAALLADLRQRSPQGHNETIALAMKAPDGSLIAGLNGSTSYGWLLVKVLWVAPDQRRRGYGRALIAEAFRKAKALECQSAWLDTSDCEARQFYERLGFSVFGALQNSGSQVPPGHQRWFMNTVIP</sequence>
<reference evidence="4 5" key="1">
    <citation type="submission" date="2016-10" db="EMBL/GenBank/DDBJ databases">
        <authorList>
            <person name="de Groot N.N."/>
        </authorList>
    </citation>
    <scope>NUCLEOTIDE SEQUENCE [LARGE SCALE GENOMIC DNA]</scope>
    <source>
        <strain evidence="4 5">DSM 17925</strain>
    </source>
</reference>
<dbReference type="OrthoDB" id="9787920at2"/>
<organism evidence="4 5">
    <name type="scientific">Cognatiyoonia koreensis</name>
    <dbReference type="NCBI Taxonomy" id="364200"/>
    <lineage>
        <taxon>Bacteria</taxon>
        <taxon>Pseudomonadati</taxon>
        <taxon>Pseudomonadota</taxon>
        <taxon>Alphaproteobacteria</taxon>
        <taxon>Rhodobacterales</taxon>
        <taxon>Paracoccaceae</taxon>
        <taxon>Cognatiyoonia</taxon>
    </lineage>
</organism>
<evidence type="ECO:0000313" key="4">
    <source>
        <dbReference type="EMBL" id="SEV87763.1"/>
    </source>
</evidence>
<dbReference type="Gene3D" id="3.40.630.30">
    <property type="match status" value="1"/>
</dbReference>
<dbReference type="PANTHER" id="PTHR43877:SF1">
    <property type="entry name" value="ACETYLTRANSFERASE"/>
    <property type="match status" value="1"/>
</dbReference>
<name>A0A1I0MHB3_9RHOB</name>
<keyword evidence="2" id="KW-0012">Acyltransferase</keyword>
<dbReference type="PANTHER" id="PTHR43877">
    <property type="entry name" value="AMINOALKYLPHOSPHONATE N-ACETYLTRANSFERASE-RELATED-RELATED"/>
    <property type="match status" value="1"/>
</dbReference>
<dbReference type="InterPro" id="IPR000182">
    <property type="entry name" value="GNAT_dom"/>
</dbReference>
<proteinExistence type="predicted"/>
<keyword evidence="5" id="KW-1185">Reference proteome</keyword>
<dbReference type="GO" id="GO:0016747">
    <property type="term" value="F:acyltransferase activity, transferring groups other than amino-acyl groups"/>
    <property type="evidence" value="ECO:0007669"/>
    <property type="project" value="InterPro"/>
</dbReference>
<evidence type="ECO:0000256" key="1">
    <source>
        <dbReference type="ARBA" id="ARBA00022679"/>
    </source>
</evidence>
<dbReference type="SUPFAM" id="SSF55729">
    <property type="entry name" value="Acyl-CoA N-acyltransferases (Nat)"/>
    <property type="match status" value="1"/>
</dbReference>